<feature type="transmembrane region" description="Helical" evidence="1">
    <location>
        <begin position="90"/>
        <end position="110"/>
    </location>
</feature>
<keyword evidence="4" id="KW-1185">Reference proteome</keyword>
<evidence type="ECO:0000313" key="3">
    <source>
        <dbReference type="EMBL" id="QEW29092.1"/>
    </source>
</evidence>
<keyword evidence="1" id="KW-0812">Transmembrane</keyword>
<dbReference type="EMBL" id="LAXI01000001">
    <property type="protein sequence ID" value="KRS19576.1"/>
    <property type="molecule type" value="Genomic_DNA"/>
</dbReference>
<dbReference type="PATRIC" id="fig|540747.5.peg.337"/>
<proteinExistence type="predicted"/>
<feature type="transmembrane region" description="Helical" evidence="1">
    <location>
        <begin position="51"/>
        <end position="70"/>
    </location>
</feature>
<evidence type="ECO:0000313" key="4">
    <source>
        <dbReference type="Proteomes" id="UP000051401"/>
    </source>
</evidence>
<dbReference type="Proteomes" id="UP000325785">
    <property type="component" value="Chromosome"/>
</dbReference>
<sequence length="183" mass="18961">MSGLGASAALAVLVAWVVFALLGWVASPGLSAGLGAVVGVVVVAMFRESLAVGGAVALLAPFGVMLPALAVRHVAVSLGVPMAPFAAWELVGFLVLYAVFLAAAFGVVPVDLYRFGFAPVPVAVMVLVVCAYGFMTGNWFLPLVAVLGQAAWVMGWGSSNWFDYVLHVVMWPVALVVLVGRMV</sequence>
<evidence type="ECO:0000313" key="2">
    <source>
        <dbReference type="EMBL" id="KRS19576.1"/>
    </source>
</evidence>
<keyword evidence="1" id="KW-1133">Transmembrane helix</keyword>
<dbReference type="EMBL" id="CP031598">
    <property type="protein sequence ID" value="QEW29092.1"/>
    <property type="molecule type" value="Genomic_DNA"/>
</dbReference>
<accession>A0A0T5PF02</accession>
<dbReference type="RefSeq" id="WP_057812613.1">
    <property type="nucleotide sequence ID" value="NZ_CP031598.1"/>
</dbReference>
<feature type="transmembrane region" description="Helical" evidence="1">
    <location>
        <begin position="122"/>
        <end position="141"/>
    </location>
</feature>
<reference evidence="3 5" key="2">
    <citation type="submission" date="2018-08" db="EMBL/GenBank/DDBJ databases">
        <title>Genetic Globetrotter - A new plasmid hitch-hiking vast phylogenetic and geographic distances.</title>
        <authorList>
            <person name="Vollmers J."/>
            <person name="Petersen J."/>
        </authorList>
    </citation>
    <scope>NUCLEOTIDE SEQUENCE [LARGE SCALE GENOMIC DNA]</scope>
    <source>
        <strain evidence="3 5">DSM 26383</strain>
    </source>
</reference>
<dbReference type="OrthoDB" id="7744846at2"/>
<feature type="transmembrane region" description="Helical" evidence="1">
    <location>
        <begin position="30"/>
        <end position="46"/>
    </location>
</feature>
<evidence type="ECO:0000256" key="1">
    <source>
        <dbReference type="SAM" id="Phobius"/>
    </source>
</evidence>
<dbReference type="AlphaFoldDB" id="A0A0T5PF02"/>
<protein>
    <submittedName>
        <fullName evidence="2">Uncharacterized protein</fullName>
    </submittedName>
</protein>
<name>A0A0T5PF02_9RHOB</name>
<feature type="transmembrane region" description="Helical" evidence="1">
    <location>
        <begin position="161"/>
        <end position="180"/>
    </location>
</feature>
<dbReference type="KEGG" id="rid:RIdsm_04934"/>
<gene>
    <name evidence="3" type="ORF">RIdsm_04934</name>
    <name evidence="2" type="ORF">XM52_01675</name>
</gene>
<organism evidence="2 4">
    <name type="scientific">Roseovarius indicus</name>
    <dbReference type="NCBI Taxonomy" id="540747"/>
    <lineage>
        <taxon>Bacteria</taxon>
        <taxon>Pseudomonadati</taxon>
        <taxon>Pseudomonadota</taxon>
        <taxon>Alphaproteobacteria</taxon>
        <taxon>Rhodobacterales</taxon>
        <taxon>Roseobacteraceae</taxon>
        <taxon>Roseovarius</taxon>
    </lineage>
</organism>
<evidence type="ECO:0000313" key="5">
    <source>
        <dbReference type="Proteomes" id="UP000325785"/>
    </source>
</evidence>
<dbReference type="STRING" id="540747.SAMN04488031_102568"/>
<keyword evidence="1" id="KW-0472">Membrane</keyword>
<dbReference type="Proteomes" id="UP000051401">
    <property type="component" value="Unassembled WGS sequence"/>
</dbReference>
<reference evidence="2 4" key="1">
    <citation type="submission" date="2015-04" db="EMBL/GenBank/DDBJ databases">
        <title>The draft genome sequence of Roseovarius indicus B108T.</title>
        <authorList>
            <person name="Li G."/>
            <person name="Lai Q."/>
            <person name="Shao Z."/>
            <person name="Yan P."/>
        </authorList>
    </citation>
    <scope>NUCLEOTIDE SEQUENCE [LARGE SCALE GENOMIC DNA]</scope>
    <source>
        <strain evidence="2 4">B108</strain>
    </source>
</reference>